<organism evidence="2 3">
    <name type="scientific">Halocaridina rubra</name>
    <name type="common">Hawaiian red shrimp</name>
    <dbReference type="NCBI Taxonomy" id="373956"/>
    <lineage>
        <taxon>Eukaryota</taxon>
        <taxon>Metazoa</taxon>
        <taxon>Ecdysozoa</taxon>
        <taxon>Arthropoda</taxon>
        <taxon>Crustacea</taxon>
        <taxon>Multicrustacea</taxon>
        <taxon>Malacostraca</taxon>
        <taxon>Eumalacostraca</taxon>
        <taxon>Eucarida</taxon>
        <taxon>Decapoda</taxon>
        <taxon>Pleocyemata</taxon>
        <taxon>Caridea</taxon>
        <taxon>Atyoidea</taxon>
        <taxon>Atyidae</taxon>
        <taxon>Halocaridina</taxon>
    </lineage>
</organism>
<evidence type="ECO:0000313" key="3">
    <source>
        <dbReference type="Proteomes" id="UP001381693"/>
    </source>
</evidence>
<proteinExistence type="predicted"/>
<name>A0AAN8WY83_HALRR</name>
<feature type="region of interest" description="Disordered" evidence="1">
    <location>
        <begin position="133"/>
        <end position="163"/>
    </location>
</feature>
<dbReference type="Proteomes" id="UP001381693">
    <property type="component" value="Unassembled WGS sequence"/>
</dbReference>
<accession>A0AAN8WY83</accession>
<evidence type="ECO:0000256" key="1">
    <source>
        <dbReference type="SAM" id="MobiDB-lite"/>
    </source>
</evidence>
<dbReference type="EMBL" id="JAXCGZ010015188">
    <property type="protein sequence ID" value="KAK7070933.1"/>
    <property type="molecule type" value="Genomic_DNA"/>
</dbReference>
<gene>
    <name evidence="2" type="ORF">SK128_012130</name>
</gene>
<feature type="region of interest" description="Disordered" evidence="1">
    <location>
        <begin position="1"/>
        <end position="20"/>
    </location>
</feature>
<sequence>MTSKKSKSIPNFKDSGGDNTDDTFVIFESKSKSDPCCGNVSETSFIRKGIQEMISESNKLFIKRSPLVVHSKDLPLRTKNTRLRKPGGAYRVVPTSPSKADVLDSDSGSCCSLSDFEVVNDLSNVANLPPCSSRLSEGDIKEKNTSQSPKHKPPLEKCLSVDSANTTAKEPSSVVETASDSIKALNLSPSKKKKRKVIVPYRMTPDGTKINFLCDV</sequence>
<evidence type="ECO:0000313" key="2">
    <source>
        <dbReference type="EMBL" id="KAK7070933.1"/>
    </source>
</evidence>
<reference evidence="2 3" key="1">
    <citation type="submission" date="2023-11" db="EMBL/GenBank/DDBJ databases">
        <title>Halocaridina rubra genome assembly.</title>
        <authorList>
            <person name="Smith C."/>
        </authorList>
    </citation>
    <scope>NUCLEOTIDE SEQUENCE [LARGE SCALE GENOMIC DNA]</scope>
    <source>
        <strain evidence="2">EP-1</strain>
        <tissue evidence="2">Whole</tissue>
    </source>
</reference>
<comment type="caution">
    <text evidence="2">The sequence shown here is derived from an EMBL/GenBank/DDBJ whole genome shotgun (WGS) entry which is preliminary data.</text>
</comment>
<protein>
    <submittedName>
        <fullName evidence="2">Uncharacterized protein</fullName>
    </submittedName>
</protein>
<keyword evidence="3" id="KW-1185">Reference proteome</keyword>
<dbReference type="AlphaFoldDB" id="A0AAN8WY83"/>
<feature type="non-terminal residue" evidence="2">
    <location>
        <position position="216"/>
    </location>
</feature>